<evidence type="ECO:0000313" key="1">
    <source>
        <dbReference type="EMBL" id="KPV52047.1"/>
    </source>
</evidence>
<comment type="caution">
    <text evidence="1">The sequence shown here is derived from an EMBL/GenBank/DDBJ whole genome shotgun (WGS) entry which is preliminary data.</text>
</comment>
<sequence length="74" mass="8495">MSSWMQYEATKLAYAEQQLRDRHAIYDVTKRPGLARRLAGWLGARLGRQRPAVSEHGALSAQELREAPRAYRLN</sequence>
<organism evidence="1 2">
    <name type="scientific">Kouleothrix aurantiaca</name>
    <dbReference type="NCBI Taxonomy" id="186479"/>
    <lineage>
        <taxon>Bacteria</taxon>
        <taxon>Bacillati</taxon>
        <taxon>Chloroflexota</taxon>
        <taxon>Chloroflexia</taxon>
        <taxon>Chloroflexales</taxon>
        <taxon>Roseiflexineae</taxon>
        <taxon>Roseiflexaceae</taxon>
        <taxon>Kouleothrix</taxon>
    </lineage>
</organism>
<gene>
    <name evidence="1" type="ORF">SE17_17790</name>
</gene>
<dbReference type="Proteomes" id="UP000050509">
    <property type="component" value="Unassembled WGS sequence"/>
</dbReference>
<dbReference type="AlphaFoldDB" id="A0A0P9DFP7"/>
<keyword evidence="2" id="KW-1185">Reference proteome</keyword>
<accession>A0A0P9DFP7</accession>
<proteinExistence type="predicted"/>
<reference evidence="1 2" key="1">
    <citation type="submission" date="2015-09" db="EMBL/GenBank/DDBJ databases">
        <title>Draft genome sequence of Kouleothrix aurantiaca JCM 19913.</title>
        <authorList>
            <person name="Hemp J."/>
        </authorList>
    </citation>
    <scope>NUCLEOTIDE SEQUENCE [LARGE SCALE GENOMIC DNA]</scope>
    <source>
        <strain evidence="1 2">COM-B</strain>
    </source>
</reference>
<protein>
    <submittedName>
        <fullName evidence="1">Uncharacterized protein</fullName>
    </submittedName>
</protein>
<name>A0A0P9DFP7_9CHLR</name>
<dbReference type="EMBL" id="LJCR01000679">
    <property type="protein sequence ID" value="KPV52047.1"/>
    <property type="molecule type" value="Genomic_DNA"/>
</dbReference>
<evidence type="ECO:0000313" key="2">
    <source>
        <dbReference type="Proteomes" id="UP000050509"/>
    </source>
</evidence>